<evidence type="ECO:0000313" key="3">
    <source>
        <dbReference type="Proteomes" id="UP000281975"/>
    </source>
</evidence>
<protein>
    <submittedName>
        <fullName evidence="2">Ogr/Delta-like zinc finger protein</fullName>
    </submittedName>
</protein>
<keyword evidence="3" id="KW-1185">Reference proteome</keyword>
<sequence length="80" mass="9298">MSSTDFDCRYCGDRMRIRTSKQLHPDYRKLYLECRNPDCRAKARAEFVVTATLSPSGRPNPNYQEKLAEHVPWQCTAEST</sequence>
<organism evidence="2 3">
    <name type="scientific">Kushneria sinocarnis</name>
    <dbReference type="NCBI Taxonomy" id="595502"/>
    <lineage>
        <taxon>Bacteria</taxon>
        <taxon>Pseudomonadati</taxon>
        <taxon>Pseudomonadota</taxon>
        <taxon>Gammaproteobacteria</taxon>
        <taxon>Oceanospirillales</taxon>
        <taxon>Halomonadaceae</taxon>
        <taxon>Kushneria</taxon>
    </lineage>
</organism>
<proteinExistence type="predicted"/>
<dbReference type="EMBL" id="RBIN01000005">
    <property type="protein sequence ID" value="RKR03553.1"/>
    <property type="molecule type" value="Genomic_DNA"/>
</dbReference>
<name>A0A420WWU2_9GAMM</name>
<dbReference type="Pfam" id="PF04606">
    <property type="entry name" value="Ogr_Delta"/>
    <property type="match status" value="1"/>
</dbReference>
<dbReference type="Proteomes" id="UP000281975">
    <property type="component" value="Unassembled WGS sequence"/>
</dbReference>
<feature type="domain" description="Zinc finger Ogr/Delta-type" evidence="1">
    <location>
        <begin position="8"/>
        <end position="53"/>
    </location>
</feature>
<dbReference type="RefSeq" id="WP_121173016.1">
    <property type="nucleotide sequence ID" value="NZ_RBIN01000005.1"/>
</dbReference>
<dbReference type="InterPro" id="IPR007684">
    <property type="entry name" value="Znf_Ogr/Delta"/>
</dbReference>
<gene>
    <name evidence="2" type="ORF">C7446_2079</name>
</gene>
<reference evidence="2 3" key="1">
    <citation type="submission" date="2018-10" db="EMBL/GenBank/DDBJ databases">
        <title>Genomic Encyclopedia of Type Strains, Phase IV (KMG-IV): sequencing the most valuable type-strain genomes for metagenomic binning, comparative biology and taxonomic classification.</title>
        <authorList>
            <person name="Goeker M."/>
        </authorList>
    </citation>
    <scope>NUCLEOTIDE SEQUENCE [LARGE SCALE GENOMIC DNA]</scope>
    <source>
        <strain evidence="2 3">DSM 23229</strain>
    </source>
</reference>
<dbReference type="OrthoDB" id="7362772at2"/>
<comment type="caution">
    <text evidence="2">The sequence shown here is derived from an EMBL/GenBank/DDBJ whole genome shotgun (WGS) entry which is preliminary data.</text>
</comment>
<evidence type="ECO:0000313" key="2">
    <source>
        <dbReference type="EMBL" id="RKR03553.1"/>
    </source>
</evidence>
<dbReference type="AlphaFoldDB" id="A0A420WWU2"/>
<evidence type="ECO:0000259" key="1">
    <source>
        <dbReference type="Pfam" id="PF04606"/>
    </source>
</evidence>
<accession>A0A420WWU2</accession>